<keyword evidence="2" id="KW-0812">Transmembrane</keyword>
<dbReference type="PANTHER" id="PTHR22168">
    <property type="entry name" value="TMEM26 PROTEIN"/>
    <property type="match status" value="1"/>
</dbReference>
<dbReference type="Proteomes" id="UP001164746">
    <property type="component" value="Chromosome 14"/>
</dbReference>
<keyword evidence="4" id="KW-1185">Reference proteome</keyword>
<evidence type="ECO:0000313" key="3">
    <source>
        <dbReference type="EMBL" id="WAR25513.1"/>
    </source>
</evidence>
<feature type="transmembrane region" description="Helical" evidence="2">
    <location>
        <begin position="154"/>
        <end position="173"/>
    </location>
</feature>
<dbReference type="InterPro" id="IPR019169">
    <property type="entry name" value="Transmembrane_26"/>
</dbReference>
<evidence type="ECO:0000313" key="4">
    <source>
        <dbReference type="Proteomes" id="UP001164746"/>
    </source>
</evidence>
<dbReference type="EMBL" id="CP111025">
    <property type="protein sequence ID" value="WAR25513.1"/>
    <property type="molecule type" value="Genomic_DNA"/>
</dbReference>
<dbReference type="Pfam" id="PF09772">
    <property type="entry name" value="Tmem26"/>
    <property type="match status" value="1"/>
</dbReference>
<gene>
    <name evidence="3" type="ORF">MAR_011217</name>
</gene>
<dbReference type="PANTHER" id="PTHR22168:SF3">
    <property type="entry name" value="TRANSMEMBRANE PROTEIN 26"/>
    <property type="match status" value="1"/>
</dbReference>
<feature type="transmembrane region" description="Helical" evidence="2">
    <location>
        <begin position="59"/>
        <end position="79"/>
    </location>
</feature>
<name>A0ABY7FTF9_MYAAR</name>
<keyword evidence="2" id="KW-1133">Transmembrane helix</keyword>
<proteinExistence type="predicted"/>
<evidence type="ECO:0000256" key="2">
    <source>
        <dbReference type="SAM" id="Phobius"/>
    </source>
</evidence>
<accession>A0ABY7FTF9</accession>
<feature type="region of interest" description="Disordered" evidence="1">
    <location>
        <begin position="346"/>
        <end position="376"/>
    </location>
</feature>
<feature type="transmembrane region" description="Helical" evidence="2">
    <location>
        <begin position="28"/>
        <end position="47"/>
    </location>
</feature>
<sequence length="376" mass="43245">MNAPRQRLRKLNLERIEFRSDFHKYRKVFRAVLARTLLIGHACVSVYTAAKVDARYNGIYALCIPLFFLETATVLYFRYGCEWKRICTAFVSYLLTMIPVLWILRLNDISVAMTSPAQNVTGNQLNTSAPQQSFDVTLFGNKSMFADVFRGERLTSLLEQSMMILLIICRWLLPRGRIDRNSLSQLLIMYSAISADILDFSDTVTRDEVMRHPFFRYGVLGVWSLSLVQFVVVITTAFTFRRKQRLPVLGTDAGRGDDGSEDKSEVLSILMVFFMQDGPFLVARVYMVYLGVVDYMILFFTLKNLLTLVLGLYRFCVLCGCVANEGNDLLRKSEIARSMESLDTLDDWGTNRKNKQRPIKNAKPVKPDKHNKHQRF</sequence>
<evidence type="ECO:0000256" key="1">
    <source>
        <dbReference type="SAM" id="MobiDB-lite"/>
    </source>
</evidence>
<feature type="transmembrane region" description="Helical" evidence="2">
    <location>
        <begin position="220"/>
        <end position="240"/>
    </location>
</feature>
<keyword evidence="2" id="KW-0472">Membrane</keyword>
<protein>
    <submittedName>
        <fullName evidence="3">TMM26-like protein</fullName>
    </submittedName>
</protein>
<feature type="transmembrane region" description="Helical" evidence="2">
    <location>
        <begin position="86"/>
        <end position="104"/>
    </location>
</feature>
<feature type="transmembrane region" description="Helical" evidence="2">
    <location>
        <begin position="281"/>
        <end position="299"/>
    </location>
</feature>
<organism evidence="3 4">
    <name type="scientific">Mya arenaria</name>
    <name type="common">Soft-shell clam</name>
    <dbReference type="NCBI Taxonomy" id="6604"/>
    <lineage>
        <taxon>Eukaryota</taxon>
        <taxon>Metazoa</taxon>
        <taxon>Spiralia</taxon>
        <taxon>Lophotrochozoa</taxon>
        <taxon>Mollusca</taxon>
        <taxon>Bivalvia</taxon>
        <taxon>Autobranchia</taxon>
        <taxon>Heteroconchia</taxon>
        <taxon>Euheterodonta</taxon>
        <taxon>Imparidentia</taxon>
        <taxon>Neoheterodontei</taxon>
        <taxon>Myida</taxon>
        <taxon>Myoidea</taxon>
        <taxon>Myidae</taxon>
        <taxon>Mya</taxon>
    </lineage>
</organism>
<reference evidence="3" key="1">
    <citation type="submission" date="2022-11" db="EMBL/GenBank/DDBJ databases">
        <title>Centuries of genome instability and evolution in soft-shell clam transmissible cancer (bioRxiv).</title>
        <authorList>
            <person name="Hart S.F.M."/>
            <person name="Yonemitsu M.A."/>
            <person name="Giersch R.M."/>
            <person name="Beal B.F."/>
            <person name="Arriagada G."/>
            <person name="Davis B.W."/>
            <person name="Ostrander E.A."/>
            <person name="Goff S.P."/>
            <person name="Metzger M.J."/>
        </authorList>
    </citation>
    <scope>NUCLEOTIDE SEQUENCE</scope>
    <source>
        <strain evidence="3">MELC-2E11</strain>
        <tissue evidence="3">Siphon/mantle</tissue>
    </source>
</reference>